<protein>
    <submittedName>
        <fullName evidence="1">Uncharacterized protein</fullName>
    </submittedName>
</protein>
<accession>A0A0F9PF50</accession>
<comment type="caution">
    <text evidence="1">The sequence shown here is derived from an EMBL/GenBank/DDBJ whole genome shotgun (WGS) entry which is preliminary data.</text>
</comment>
<dbReference type="AlphaFoldDB" id="A0A0F9PF50"/>
<organism evidence="1">
    <name type="scientific">marine sediment metagenome</name>
    <dbReference type="NCBI Taxonomy" id="412755"/>
    <lineage>
        <taxon>unclassified sequences</taxon>
        <taxon>metagenomes</taxon>
        <taxon>ecological metagenomes</taxon>
    </lineage>
</organism>
<dbReference type="InterPro" id="IPR053745">
    <property type="entry name" value="Viral_Tail_Comp_sf"/>
</dbReference>
<reference evidence="1" key="1">
    <citation type="journal article" date="2015" name="Nature">
        <title>Complex archaea that bridge the gap between prokaryotes and eukaryotes.</title>
        <authorList>
            <person name="Spang A."/>
            <person name="Saw J.H."/>
            <person name="Jorgensen S.L."/>
            <person name="Zaremba-Niedzwiedzka K."/>
            <person name="Martijn J."/>
            <person name="Lind A.E."/>
            <person name="van Eijk R."/>
            <person name="Schleper C."/>
            <person name="Guy L."/>
            <person name="Ettema T.J."/>
        </authorList>
    </citation>
    <scope>NUCLEOTIDE SEQUENCE</scope>
</reference>
<evidence type="ECO:0000313" key="1">
    <source>
        <dbReference type="EMBL" id="KKN30430.1"/>
    </source>
</evidence>
<dbReference type="Gene3D" id="3.30.2000.30">
    <property type="match status" value="1"/>
</dbReference>
<sequence length="133" mass="15464">MNEFEIGVWNKYDNDVVLKAQLTGGFHNIEAAQNAKMPFGVFQIISNVPRLTFSEDQESFILQIKLFSDKHSKIELNKMFTALKDVFDFTTLTMTNYTSVSCKRLNAIPTKIEDVWQYMVQYLILIERNVSVR</sequence>
<dbReference type="EMBL" id="LAZR01002407">
    <property type="protein sequence ID" value="KKN30430.1"/>
    <property type="molecule type" value="Genomic_DNA"/>
</dbReference>
<proteinExistence type="predicted"/>
<gene>
    <name evidence="1" type="ORF">LCGC14_0834090</name>
</gene>
<name>A0A0F9PF50_9ZZZZ</name>